<dbReference type="InterPro" id="IPR017930">
    <property type="entry name" value="Myb_dom"/>
</dbReference>
<comment type="caution">
    <text evidence="9">The sequence shown here is derived from an EMBL/GenBank/DDBJ whole genome shotgun (WGS) entry which is preliminary data.</text>
</comment>
<evidence type="ECO:0000256" key="4">
    <source>
        <dbReference type="ARBA" id="ARBA00023163"/>
    </source>
</evidence>
<evidence type="ECO:0000256" key="5">
    <source>
        <dbReference type="ARBA" id="ARBA00023242"/>
    </source>
</evidence>
<dbReference type="PROSITE" id="PS50090">
    <property type="entry name" value="MYB_LIKE"/>
    <property type="match status" value="2"/>
</dbReference>
<dbReference type="PANTHER" id="PTHR47999">
    <property type="entry name" value="TRANSCRIPTION FACTOR MYB8-RELATED-RELATED"/>
    <property type="match status" value="1"/>
</dbReference>
<dbReference type="GO" id="GO:0003677">
    <property type="term" value="F:DNA binding"/>
    <property type="evidence" value="ECO:0007669"/>
    <property type="project" value="UniProtKB-KW"/>
</dbReference>
<evidence type="ECO:0000259" key="8">
    <source>
        <dbReference type="PROSITE" id="PS51294"/>
    </source>
</evidence>
<dbReference type="EMBL" id="JAMQYH010000004">
    <property type="protein sequence ID" value="KAJ1691588.1"/>
    <property type="molecule type" value="Genomic_DNA"/>
</dbReference>
<dbReference type="PANTHER" id="PTHR47999:SF96">
    <property type="entry name" value="TRANSCRIPTION REPRESSOR MYB6-LIKE"/>
    <property type="match status" value="1"/>
</dbReference>
<reference evidence="9" key="1">
    <citation type="journal article" date="2022" name="Cell">
        <title>Repeat-based holocentromeres influence genome architecture and karyotype evolution.</title>
        <authorList>
            <person name="Hofstatter P.G."/>
            <person name="Thangavel G."/>
            <person name="Lux T."/>
            <person name="Neumann P."/>
            <person name="Vondrak T."/>
            <person name="Novak P."/>
            <person name="Zhang M."/>
            <person name="Costa L."/>
            <person name="Castellani M."/>
            <person name="Scott A."/>
            <person name="Toegelov H."/>
            <person name="Fuchs J."/>
            <person name="Mata-Sucre Y."/>
            <person name="Dias Y."/>
            <person name="Vanzela A.L.L."/>
            <person name="Huettel B."/>
            <person name="Almeida C.C.S."/>
            <person name="Simkova H."/>
            <person name="Souza G."/>
            <person name="Pedrosa-Harand A."/>
            <person name="Macas J."/>
            <person name="Mayer K.F.X."/>
            <person name="Houben A."/>
            <person name="Marques A."/>
        </authorList>
    </citation>
    <scope>NUCLEOTIDE SEQUENCE</scope>
    <source>
        <strain evidence="9">RhyBre1mFocal</strain>
    </source>
</reference>
<comment type="subcellular location">
    <subcellularLocation>
        <location evidence="1">Nucleus</location>
    </subcellularLocation>
</comment>
<keyword evidence="2" id="KW-0805">Transcription regulation</keyword>
<dbReference type="Proteomes" id="UP001151287">
    <property type="component" value="Unassembled WGS sequence"/>
</dbReference>
<dbReference type="CDD" id="cd00167">
    <property type="entry name" value="SANT"/>
    <property type="match status" value="2"/>
</dbReference>
<organism evidence="9 10">
    <name type="scientific">Rhynchospora breviuscula</name>
    <dbReference type="NCBI Taxonomy" id="2022672"/>
    <lineage>
        <taxon>Eukaryota</taxon>
        <taxon>Viridiplantae</taxon>
        <taxon>Streptophyta</taxon>
        <taxon>Embryophyta</taxon>
        <taxon>Tracheophyta</taxon>
        <taxon>Spermatophyta</taxon>
        <taxon>Magnoliopsida</taxon>
        <taxon>Liliopsida</taxon>
        <taxon>Poales</taxon>
        <taxon>Cyperaceae</taxon>
        <taxon>Cyperoideae</taxon>
        <taxon>Rhynchosporeae</taxon>
        <taxon>Rhynchospora</taxon>
    </lineage>
</organism>
<dbReference type="FunFam" id="1.10.10.60:FF:000121">
    <property type="entry name" value="Myb transcription factor"/>
    <property type="match status" value="1"/>
</dbReference>
<dbReference type="Gene3D" id="1.10.10.60">
    <property type="entry name" value="Homeodomain-like"/>
    <property type="match status" value="2"/>
</dbReference>
<evidence type="ECO:0000313" key="10">
    <source>
        <dbReference type="Proteomes" id="UP001151287"/>
    </source>
</evidence>
<evidence type="ECO:0000256" key="6">
    <source>
        <dbReference type="SAM" id="MobiDB-lite"/>
    </source>
</evidence>
<dbReference type="SUPFAM" id="SSF46689">
    <property type="entry name" value="Homeodomain-like"/>
    <property type="match status" value="1"/>
</dbReference>
<dbReference type="AlphaFoldDB" id="A0A9Q0HMY4"/>
<proteinExistence type="predicted"/>
<protein>
    <submittedName>
        <fullName evidence="9">Uncharacterized protein</fullName>
    </submittedName>
</protein>
<feature type="domain" description="Myb-like" evidence="7">
    <location>
        <begin position="9"/>
        <end position="61"/>
    </location>
</feature>
<dbReference type="OrthoDB" id="2143914at2759"/>
<dbReference type="InterPro" id="IPR015495">
    <property type="entry name" value="Myb_TF_plants"/>
</dbReference>
<keyword evidence="5" id="KW-0539">Nucleus</keyword>
<dbReference type="SMART" id="SM00717">
    <property type="entry name" value="SANT"/>
    <property type="match status" value="2"/>
</dbReference>
<name>A0A9Q0HMY4_9POAL</name>
<dbReference type="PROSITE" id="PS51294">
    <property type="entry name" value="HTH_MYB"/>
    <property type="match status" value="2"/>
</dbReference>
<evidence type="ECO:0000256" key="1">
    <source>
        <dbReference type="ARBA" id="ARBA00004123"/>
    </source>
</evidence>
<keyword evidence="3" id="KW-0238">DNA-binding</keyword>
<feature type="domain" description="HTH myb-type" evidence="8">
    <location>
        <begin position="62"/>
        <end position="116"/>
    </location>
</feature>
<gene>
    <name evidence="9" type="ORF">LUZ63_015743</name>
</gene>
<evidence type="ECO:0000259" key="7">
    <source>
        <dbReference type="PROSITE" id="PS50090"/>
    </source>
</evidence>
<dbReference type="InterPro" id="IPR001005">
    <property type="entry name" value="SANT/Myb"/>
</dbReference>
<feature type="region of interest" description="Disordered" evidence="6">
    <location>
        <begin position="129"/>
        <end position="160"/>
    </location>
</feature>
<dbReference type="GO" id="GO:0005634">
    <property type="term" value="C:nucleus"/>
    <property type="evidence" value="ECO:0007669"/>
    <property type="project" value="UniProtKB-SubCell"/>
</dbReference>
<evidence type="ECO:0000313" key="9">
    <source>
        <dbReference type="EMBL" id="KAJ1691588.1"/>
    </source>
</evidence>
<feature type="domain" description="HTH myb-type" evidence="8">
    <location>
        <begin position="9"/>
        <end position="61"/>
    </location>
</feature>
<dbReference type="Pfam" id="PF00249">
    <property type="entry name" value="Myb_DNA-binding"/>
    <property type="match status" value="2"/>
</dbReference>
<feature type="compositionally biased region" description="Basic and acidic residues" evidence="6">
    <location>
        <begin position="135"/>
        <end position="144"/>
    </location>
</feature>
<evidence type="ECO:0000256" key="2">
    <source>
        <dbReference type="ARBA" id="ARBA00023015"/>
    </source>
</evidence>
<keyword evidence="4" id="KW-0804">Transcription</keyword>
<accession>A0A9Q0HMY4</accession>
<feature type="domain" description="Myb-like" evidence="7">
    <location>
        <begin position="62"/>
        <end position="112"/>
    </location>
</feature>
<sequence length="333" mass="38021">MGRAPCCEKVGLNKGRWTQEEDEILVNYIKSYGEGSWRSLPKKAGLLRCGKSCRLRWVNYLRTGIKRGNFSKEEDELIIKLHANLGTRWSMIANQLHGRTDNEIKNYWNSHLSRSIDTYYHQLNMDTNTQSSPKNCDKNSDLKESQTTNKVDNAPSPHCSNSVEQFNGEVCSLVSDMEPNNVQSELADSDEVFGTRMDDAFNRPFGPIKVDNLESLYLEPIKAPSEYASITGEICTSKLDDIENGPYFSPELSAIFRDLEILLDNNIDTKIEHGNNSNKLGDVHDSLLVQRGLGMDEQFGDLGWLDLWDLDLWSSIRFGDDESFFRMRNDHDF</sequence>
<evidence type="ECO:0000256" key="3">
    <source>
        <dbReference type="ARBA" id="ARBA00023125"/>
    </source>
</evidence>
<keyword evidence="10" id="KW-1185">Reference proteome</keyword>
<dbReference type="InterPro" id="IPR009057">
    <property type="entry name" value="Homeodomain-like_sf"/>
</dbReference>